<dbReference type="Proteomes" id="UP000231516">
    <property type="component" value="Unassembled WGS sequence"/>
</dbReference>
<protein>
    <recommendedName>
        <fullName evidence="1">ScoMcrA-like SRA domain-containing protein</fullName>
    </recommendedName>
</protein>
<feature type="domain" description="ScoMcrA-like SRA" evidence="1">
    <location>
        <begin position="20"/>
        <end position="149"/>
    </location>
</feature>
<reference evidence="2 3" key="1">
    <citation type="submission" date="2016-08" db="EMBL/GenBank/DDBJ databases">
        <title>Draft genome of Amylibacter sp. strain 4G11.</title>
        <authorList>
            <person name="Wong S.-K."/>
            <person name="Hamasaki K."/>
            <person name="Yoshizawa S."/>
        </authorList>
    </citation>
    <scope>NUCLEOTIDE SEQUENCE [LARGE SCALE GENOMIC DNA]</scope>
    <source>
        <strain evidence="2 3">4G11</strain>
    </source>
</reference>
<dbReference type="Pfam" id="PF26348">
    <property type="entry name" value="SRA_ScoMcrA"/>
    <property type="match status" value="1"/>
</dbReference>
<evidence type="ECO:0000313" key="3">
    <source>
        <dbReference type="Proteomes" id="UP000231516"/>
    </source>
</evidence>
<name>A0A2G5KB58_9RHOB</name>
<comment type="caution">
    <text evidence="2">The sequence shown here is derived from an EMBL/GenBank/DDBJ whole genome shotgun (WGS) entry which is preliminary data.</text>
</comment>
<organism evidence="2 3">
    <name type="scientific">Paramylibacter kogurei</name>
    <dbReference type="NCBI Taxonomy" id="1889778"/>
    <lineage>
        <taxon>Bacteria</taxon>
        <taxon>Pseudomonadati</taxon>
        <taxon>Pseudomonadota</taxon>
        <taxon>Alphaproteobacteria</taxon>
        <taxon>Rhodobacterales</taxon>
        <taxon>Paracoccaceae</taxon>
        <taxon>Paramylibacter</taxon>
    </lineage>
</organism>
<sequence length="285" mass="31946">MEHFGYEIVHINKLANFEIGQNYSRQDDIHRIFGGQQQGGISTPANQPYVFIFTGKSGAEFGYEDGWQDNGVFLYTGEGQVGDMEMSGGNKAILEHTEQGKEILLFEATGKGKPYIFRGKLACQSWDEVEGPDRDGATRKIVRFHLVPKENAHVSEFGAVEYVPPKGKTLEELKQKAIQAGKATNKSSWKSAPKEYRKRSKAVKDYVFARANGVCELTGKPAPFKRKDGSPYLEAHHTRQMSDNGPDHPRWVGAICPSVHREIHFGENGEKLNEKLKKILHELEG</sequence>
<gene>
    <name evidence="2" type="ORF">BFP76_11060</name>
</gene>
<proteinExistence type="predicted"/>
<keyword evidence="3" id="KW-1185">Reference proteome</keyword>
<dbReference type="AlphaFoldDB" id="A0A2G5KB58"/>
<accession>A0A2G5KB58</accession>
<evidence type="ECO:0000313" key="2">
    <source>
        <dbReference type="EMBL" id="PIB26675.1"/>
    </source>
</evidence>
<evidence type="ECO:0000259" key="1">
    <source>
        <dbReference type="Pfam" id="PF26348"/>
    </source>
</evidence>
<dbReference type="EMBL" id="MDGM01000003">
    <property type="protein sequence ID" value="PIB26675.1"/>
    <property type="molecule type" value="Genomic_DNA"/>
</dbReference>
<dbReference type="InterPro" id="IPR058712">
    <property type="entry name" value="SRA_ScoMcrA"/>
</dbReference>